<proteinExistence type="predicted"/>
<dbReference type="AlphaFoldDB" id="A0A6F8TKA1"/>
<evidence type="ECO:0008006" key="3">
    <source>
        <dbReference type="Google" id="ProtNLM"/>
    </source>
</evidence>
<organism evidence="2">
    <name type="scientific">Acinetobacter baumannii</name>
    <dbReference type="NCBI Taxonomy" id="470"/>
    <lineage>
        <taxon>Bacteria</taxon>
        <taxon>Pseudomonadati</taxon>
        <taxon>Pseudomonadota</taxon>
        <taxon>Gammaproteobacteria</taxon>
        <taxon>Moraxellales</taxon>
        <taxon>Moraxellaceae</taxon>
        <taxon>Acinetobacter</taxon>
        <taxon>Acinetobacter calcoaceticus/baumannii complex</taxon>
    </lineage>
</organism>
<gene>
    <name evidence="2" type="ORF">ATCC19606_31880</name>
</gene>
<feature type="chain" id="PRO_5026100461" description="Lipoprotein" evidence="1">
    <location>
        <begin position="21"/>
        <end position="56"/>
    </location>
</feature>
<evidence type="ECO:0000256" key="1">
    <source>
        <dbReference type="SAM" id="SignalP"/>
    </source>
</evidence>
<reference evidence="2" key="1">
    <citation type="submission" date="2020-03" db="EMBL/GenBank/DDBJ databases">
        <title>Complete genome sequence of Acinetobacter baumannii ATCC19606T, which is a model strain for tolerization of antimicrobial agents.</title>
        <authorList>
            <person name="Tsubouchi T."/>
            <person name="Suzuki M."/>
            <person name="Niki M."/>
            <person name="Oinuma K."/>
            <person name="Niki M."/>
            <person name="Shibayama K."/>
            <person name="Kakeya H."/>
            <person name="Kaneko Y."/>
        </authorList>
    </citation>
    <scope>NUCLEOTIDE SEQUENCE</scope>
    <source>
        <strain evidence="2">ATCC19606</strain>
    </source>
</reference>
<protein>
    <recommendedName>
        <fullName evidence="3">Lipoprotein</fullName>
    </recommendedName>
</protein>
<name>A0A6F8TKA1_ACIBA</name>
<keyword evidence="1" id="KW-0732">Signal</keyword>
<accession>A0A6F8TKA1</accession>
<dbReference type="EMBL" id="AP022836">
    <property type="protein sequence ID" value="BCB00853.1"/>
    <property type="molecule type" value="Genomic_DNA"/>
</dbReference>
<feature type="signal peptide" evidence="1">
    <location>
        <begin position="1"/>
        <end position="20"/>
    </location>
</feature>
<evidence type="ECO:0000313" key="2">
    <source>
        <dbReference type="EMBL" id="BCB00853.1"/>
    </source>
</evidence>
<sequence>MNKKFLWPFALTTIALMLNGCGGGSSTINENPSNGSGGASSSGSCSVTNSDCLQFF</sequence>